<dbReference type="InterPro" id="IPR046960">
    <property type="entry name" value="PPR_At4g14850-like_plant"/>
</dbReference>
<dbReference type="Gramene" id="ONK64462">
    <property type="protein sequence ID" value="ONK64462"/>
    <property type="gene ID" value="A4U43_C07F26290"/>
</dbReference>
<feature type="repeat" description="PPR" evidence="2">
    <location>
        <begin position="273"/>
        <end position="307"/>
    </location>
</feature>
<evidence type="ECO:0000256" key="2">
    <source>
        <dbReference type="PROSITE-ProRule" id="PRU00708"/>
    </source>
</evidence>
<dbReference type="InterPro" id="IPR002885">
    <property type="entry name" value="PPR_rpt"/>
</dbReference>
<accession>A0A5P1EF33</accession>
<feature type="repeat" description="PPR" evidence="2">
    <location>
        <begin position="170"/>
        <end position="204"/>
    </location>
</feature>
<sequence length="552" mass="61230">MPSIDPKTYLHLIDRHPTSLPKLLQIQASLTTSGLLSSHPFLLSQLIQTNAFCFSHAHQILSRSQSHSRFPFNALLRALSLSRSPLNALHLFAKMLHPNSPKPNSSSFTLALKACALSDSRSGARAVHALAIVMGYQSSAHVVNTALHAYASCSDIASARVLFGAIPSFDVIKWNAMISGYVQNGLLDEAFELFRRMWEIGIVPTDVTVISVLSGCARLKNFILGRQIHGFVSKRLMQFEREVNIGTALLDMYAKCGCLDLAKQVFDLMRRRDTGVWNALIAGYVSNGYFCEAIQIFDDLQASGLSPDAPTLVSALCACAHLGALNIGKRIHVYIDKKYPCFNAILGTSLIDMYSKCGCIEISREVFNKIRKKDAMAWTSMIGALAAHGHAVDALKLFDSMKKHGFKPDGVTFVGVLNACRHVGLVEEGLGHFKSMKRDYGIKPRVEHYGCMIDLYSRAGRLGEALELIASMEVDANPIIWRSFLSACRLNLDVELAEVALEKLKKMQSGHCGDYVLLSNIYAFKGRWEDARRVRSWMKEEEIRKKPAFSLI</sequence>
<dbReference type="Proteomes" id="UP000243459">
    <property type="component" value="Chromosome 7"/>
</dbReference>
<dbReference type="Pfam" id="PF01535">
    <property type="entry name" value="PPR"/>
    <property type="match status" value="3"/>
</dbReference>
<dbReference type="AlphaFoldDB" id="A0A5P1EF33"/>
<dbReference type="FunFam" id="1.25.40.10:FF:000344">
    <property type="entry name" value="Pentatricopeptide repeat-containing protein"/>
    <property type="match status" value="1"/>
</dbReference>
<proteinExistence type="predicted"/>
<dbReference type="GO" id="GO:0003723">
    <property type="term" value="F:RNA binding"/>
    <property type="evidence" value="ECO:0007669"/>
    <property type="project" value="InterPro"/>
</dbReference>
<evidence type="ECO:0000313" key="4">
    <source>
        <dbReference type="Proteomes" id="UP000243459"/>
    </source>
</evidence>
<evidence type="ECO:0000256" key="1">
    <source>
        <dbReference type="ARBA" id="ARBA00022737"/>
    </source>
</evidence>
<dbReference type="Gene3D" id="1.25.40.10">
    <property type="entry name" value="Tetratricopeptide repeat domain"/>
    <property type="match status" value="3"/>
</dbReference>
<dbReference type="NCBIfam" id="TIGR00756">
    <property type="entry name" value="PPR"/>
    <property type="match status" value="5"/>
</dbReference>
<gene>
    <name evidence="3" type="ORF">A4U43_C07F26290</name>
</gene>
<feature type="repeat" description="PPR" evidence="2">
    <location>
        <begin position="374"/>
        <end position="408"/>
    </location>
</feature>
<keyword evidence="1" id="KW-0677">Repeat</keyword>
<dbReference type="PANTHER" id="PTHR47926">
    <property type="entry name" value="PENTATRICOPEPTIDE REPEAT-CONTAINING PROTEIN"/>
    <property type="match status" value="1"/>
</dbReference>
<dbReference type="GO" id="GO:0009451">
    <property type="term" value="P:RNA modification"/>
    <property type="evidence" value="ECO:0007669"/>
    <property type="project" value="InterPro"/>
</dbReference>
<evidence type="ECO:0008006" key="5">
    <source>
        <dbReference type="Google" id="ProtNLM"/>
    </source>
</evidence>
<evidence type="ECO:0000313" key="3">
    <source>
        <dbReference type="EMBL" id="ONK64462.1"/>
    </source>
</evidence>
<keyword evidence="4" id="KW-1185">Reference proteome</keyword>
<dbReference type="PANTHER" id="PTHR47926:SF344">
    <property type="entry name" value="OS07G0636900 PROTEIN"/>
    <property type="match status" value="1"/>
</dbReference>
<dbReference type="OrthoDB" id="185373at2759"/>
<dbReference type="Pfam" id="PF20431">
    <property type="entry name" value="E_motif"/>
    <property type="match status" value="1"/>
</dbReference>
<dbReference type="PROSITE" id="PS51375">
    <property type="entry name" value="PPR"/>
    <property type="match status" value="3"/>
</dbReference>
<dbReference type="FunFam" id="1.25.40.10:FF:000031">
    <property type="entry name" value="Pentatricopeptide repeat-containing protein mitochondrial"/>
    <property type="match status" value="1"/>
</dbReference>
<dbReference type="InterPro" id="IPR011990">
    <property type="entry name" value="TPR-like_helical_dom_sf"/>
</dbReference>
<dbReference type="InterPro" id="IPR046848">
    <property type="entry name" value="E_motif"/>
</dbReference>
<organism evidence="3 4">
    <name type="scientific">Asparagus officinalis</name>
    <name type="common">Garden asparagus</name>
    <dbReference type="NCBI Taxonomy" id="4686"/>
    <lineage>
        <taxon>Eukaryota</taxon>
        <taxon>Viridiplantae</taxon>
        <taxon>Streptophyta</taxon>
        <taxon>Embryophyta</taxon>
        <taxon>Tracheophyta</taxon>
        <taxon>Spermatophyta</taxon>
        <taxon>Magnoliopsida</taxon>
        <taxon>Liliopsida</taxon>
        <taxon>Asparagales</taxon>
        <taxon>Asparagaceae</taxon>
        <taxon>Asparagoideae</taxon>
        <taxon>Asparagus</taxon>
    </lineage>
</organism>
<dbReference type="EMBL" id="CM007387">
    <property type="protein sequence ID" value="ONK64462.1"/>
    <property type="molecule type" value="Genomic_DNA"/>
</dbReference>
<reference evidence="4" key="1">
    <citation type="journal article" date="2017" name="Nat. Commun.">
        <title>The asparagus genome sheds light on the origin and evolution of a young Y chromosome.</title>
        <authorList>
            <person name="Harkess A."/>
            <person name="Zhou J."/>
            <person name="Xu C."/>
            <person name="Bowers J.E."/>
            <person name="Van der Hulst R."/>
            <person name="Ayyampalayam S."/>
            <person name="Mercati F."/>
            <person name="Riccardi P."/>
            <person name="McKain M.R."/>
            <person name="Kakrana A."/>
            <person name="Tang H."/>
            <person name="Ray J."/>
            <person name="Groenendijk J."/>
            <person name="Arikit S."/>
            <person name="Mathioni S.M."/>
            <person name="Nakano M."/>
            <person name="Shan H."/>
            <person name="Telgmann-Rauber A."/>
            <person name="Kanno A."/>
            <person name="Yue Z."/>
            <person name="Chen H."/>
            <person name="Li W."/>
            <person name="Chen Y."/>
            <person name="Xu X."/>
            <person name="Zhang Y."/>
            <person name="Luo S."/>
            <person name="Chen H."/>
            <person name="Gao J."/>
            <person name="Mao Z."/>
            <person name="Pires J.C."/>
            <person name="Luo M."/>
            <person name="Kudrna D."/>
            <person name="Wing R.A."/>
            <person name="Meyers B.C."/>
            <person name="Yi K."/>
            <person name="Kong H."/>
            <person name="Lavrijsen P."/>
            <person name="Sunseri F."/>
            <person name="Falavigna A."/>
            <person name="Ye Y."/>
            <person name="Leebens-Mack J.H."/>
            <person name="Chen G."/>
        </authorList>
    </citation>
    <scope>NUCLEOTIDE SEQUENCE [LARGE SCALE GENOMIC DNA]</scope>
    <source>
        <strain evidence="4">cv. DH0086</strain>
    </source>
</reference>
<dbReference type="FunFam" id="1.25.40.10:FF:000184">
    <property type="entry name" value="Pentatricopeptide repeat-containing protein, chloroplastic"/>
    <property type="match status" value="1"/>
</dbReference>
<protein>
    <recommendedName>
        <fullName evidence="5">Pentacotripeptide-repeat region of PRORP domain-containing protein</fullName>
    </recommendedName>
</protein>
<dbReference type="Pfam" id="PF13041">
    <property type="entry name" value="PPR_2"/>
    <property type="match status" value="3"/>
</dbReference>
<name>A0A5P1EF33_ASPOF</name>